<proteinExistence type="predicted"/>
<protein>
    <submittedName>
        <fullName evidence="3">Uncharacterized protein</fullName>
    </submittedName>
</protein>
<comment type="caution">
    <text evidence="3">The sequence shown here is derived from an EMBL/GenBank/DDBJ whole genome shotgun (WGS) entry which is preliminary data.</text>
</comment>
<feature type="transmembrane region" description="Helical" evidence="2">
    <location>
        <begin position="22"/>
        <end position="46"/>
    </location>
</feature>
<keyword evidence="4" id="KW-1185">Reference proteome</keyword>
<keyword evidence="2" id="KW-0472">Membrane</keyword>
<evidence type="ECO:0000313" key="4">
    <source>
        <dbReference type="Proteomes" id="UP000614996"/>
    </source>
</evidence>
<dbReference type="Proteomes" id="UP000614996">
    <property type="component" value="Unassembled WGS sequence"/>
</dbReference>
<feature type="transmembrane region" description="Helical" evidence="2">
    <location>
        <begin position="109"/>
        <end position="132"/>
    </location>
</feature>
<feature type="region of interest" description="Disordered" evidence="1">
    <location>
        <begin position="143"/>
        <end position="170"/>
    </location>
</feature>
<dbReference type="EMBL" id="BOPO01000128">
    <property type="protein sequence ID" value="GIL30986.1"/>
    <property type="molecule type" value="Genomic_DNA"/>
</dbReference>
<organism evidence="3 4">
    <name type="scientific">Actinocatenispora comari</name>
    <dbReference type="NCBI Taxonomy" id="2807577"/>
    <lineage>
        <taxon>Bacteria</taxon>
        <taxon>Bacillati</taxon>
        <taxon>Actinomycetota</taxon>
        <taxon>Actinomycetes</taxon>
        <taxon>Micromonosporales</taxon>
        <taxon>Micromonosporaceae</taxon>
        <taxon>Actinocatenispora</taxon>
    </lineage>
</organism>
<feature type="transmembrane region" description="Helical" evidence="2">
    <location>
        <begin position="86"/>
        <end position="103"/>
    </location>
</feature>
<keyword evidence="2" id="KW-0812">Transmembrane</keyword>
<evidence type="ECO:0000313" key="3">
    <source>
        <dbReference type="EMBL" id="GIL30986.1"/>
    </source>
</evidence>
<accession>A0A8J4AG62</accession>
<dbReference type="AlphaFoldDB" id="A0A8J4AG62"/>
<feature type="transmembrane region" description="Helical" evidence="2">
    <location>
        <begin position="58"/>
        <end position="79"/>
    </location>
</feature>
<evidence type="ECO:0000256" key="2">
    <source>
        <dbReference type="SAM" id="Phobius"/>
    </source>
</evidence>
<dbReference type="RefSeq" id="WP_207128564.1">
    <property type="nucleotide sequence ID" value="NZ_BOPO01000128.1"/>
</dbReference>
<reference evidence="4" key="1">
    <citation type="journal article" date="2021" name="Int. J. Syst. Evol. Microbiol.">
        <title>Actinocatenispora comari sp. nov., an endophytic actinomycete isolated from aerial parts of Comarum salesowianum.</title>
        <authorList>
            <person name="Oyunbileg N."/>
            <person name="Iizaka Y."/>
            <person name="Hamada M."/>
            <person name="Davaapurev B.O."/>
            <person name="Fukumoto A."/>
            <person name="Tsetseg B."/>
            <person name="Kato F."/>
            <person name="Tamura T."/>
            <person name="Batkhuu J."/>
            <person name="Anzai Y."/>
        </authorList>
    </citation>
    <scope>NUCLEOTIDE SEQUENCE [LARGE SCALE GENOMIC DNA]</scope>
    <source>
        <strain evidence="4">NUM-2625</strain>
    </source>
</reference>
<keyword evidence="2" id="KW-1133">Transmembrane helix</keyword>
<gene>
    <name evidence="3" type="ORF">NUM_62400</name>
</gene>
<name>A0A8J4AG62_9ACTN</name>
<sequence>MTTAAKTLPPARAVPRTGPAGWVLRSVVSAHVAAILAQPVFAGVYLSGDFDALGWHATGADIVTTLGYVQLVVAVVAWVRLRQPGLFLGTVALVAAETVQYVAGMDGALWLHLPLGVLTIAGLIGQFVAVWLRPLPRVARAADDLPEATDEPRTGTGGREARLTGEAGDE</sequence>
<evidence type="ECO:0000256" key="1">
    <source>
        <dbReference type="SAM" id="MobiDB-lite"/>
    </source>
</evidence>